<dbReference type="PANTHER" id="PTHR12748:SF0">
    <property type="entry name" value="ORIGIN RECOGNITION COMPLEX SUBUNIT 3"/>
    <property type="match status" value="1"/>
</dbReference>
<dbReference type="InterPro" id="IPR040855">
    <property type="entry name" value="ORC_WH_C"/>
</dbReference>
<evidence type="ECO:0000313" key="10">
    <source>
        <dbReference type="Proteomes" id="UP000286134"/>
    </source>
</evidence>
<dbReference type="OrthoDB" id="10265211at2759"/>
<dbReference type="Proteomes" id="UP000286134">
    <property type="component" value="Unassembled WGS sequence"/>
</dbReference>
<keyword evidence="3" id="KW-0235">DNA replication</keyword>
<dbReference type="GO" id="GO:0005656">
    <property type="term" value="C:nuclear pre-replicative complex"/>
    <property type="evidence" value="ECO:0007669"/>
    <property type="project" value="TreeGrafter"/>
</dbReference>
<dbReference type="InterPro" id="IPR045667">
    <property type="entry name" value="ORC3_N"/>
</dbReference>
<feature type="region of interest" description="Disordered" evidence="6">
    <location>
        <begin position="1"/>
        <end position="35"/>
    </location>
</feature>
<dbReference type="AlphaFoldDB" id="A0A420I1W3"/>
<keyword evidence="4" id="KW-0238">DNA-binding</keyword>
<dbReference type="PANTHER" id="PTHR12748">
    <property type="entry name" value="ORIGIN RECOGNITION COMPLEX SUBUNIT 3"/>
    <property type="match status" value="1"/>
</dbReference>
<dbReference type="GO" id="GO:0003688">
    <property type="term" value="F:DNA replication origin binding"/>
    <property type="evidence" value="ECO:0007669"/>
    <property type="project" value="TreeGrafter"/>
</dbReference>
<dbReference type="GO" id="GO:0006270">
    <property type="term" value="P:DNA replication initiation"/>
    <property type="evidence" value="ECO:0007669"/>
    <property type="project" value="TreeGrafter"/>
</dbReference>
<feature type="domain" description="Origin recognition complex subunit 3 winged helix C-terminal" evidence="8">
    <location>
        <begin position="603"/>
        <end position="702"/>
    </location>
</feature>
<comment type="subcellular location">
    <subcellularLocation>
        <location evidence="1">Nucleus</location>
    </subcellularLocation>
</comment>
<evidence type="ECO:0000256" key="2">
    <source>
        <dbReference type="ARBA" id="ARBA00010977"/>
    </source>
</evidence>
<dbReference type="GO" id="GO:0005664">
    <property type="term" value="C:nuclear origin of replication recognition complex"/>
    <property type="evidence" value="ECO:0007669"/>
    <property type="project" value="InterPro"/>
</dbReference>
<evidence type="ECO:0000259" key="8">
    <source>
        <dbReference type="Pfam" id="PF18137"/>
    </source>
</evidence>
<evidence type="ECO:0000256" key="6">
    <source>
        <dbReference type="SAM" id="MobiDB-lite"/>
    </source>
</evidence>
<keyword evidence="5" id="KW-0539">Nucleus</keyword>
<accession>A0A420I1W3</accession>
<gene>
    <name evidence="9" type="ORF">OnM2_024029</name>
</gene>
<evidence type="ECO:0000256" key="3">
    <source>
        <dbReference type="ARBA" id="ARBA00022705"/>
    </source>
</evidence>
<dbReference type="Pfam" id="PF18137">
    <property type="entry name" value="WHD_ORC"/>
    <property type="match status" value="1"/>
</dbReference>
<dbReference type="Pfam" id="PF07034">
    <property type="entry name" value="ORC3_N"/>
    <property type="match status" value="1"/>
</dbReference>
<evidence type="ECO:0000256" key="4">
    <source>
        <dbReference type="ARBA" id="ARBA00023125"/>
    </source>
</evidence>
<dbReference type="GO" id="GO:0031261">
    <property type="term" value="C:DNA replication preinitiation complex"/>
    <property type="evidence" value="ECO:0007669"/>
    <property type="project" value="TreeGrafter"/>
</dbReference>
<reference evidence="9 10" key="1">
    <citation type="journal article" date="2018" name="BMC Genomics">
        <title>Comparative genome analyses reveal sequence features reflecting distinct modes of host-adaptation between dicot and monocot powdery mildew.</title>
        <authorList>
            <person name="Wu Y."/>
            <person name="Ma X."/>
            <person name="Pan Z."/>
            <person name="Kale S.D."/>
            <person name="Song Y."/>
            <person name="King H."/>
            <person name="Zhang Q."/>
            <person name="Presley C."/>
            <person name="Deng X."/>
            <person name="Wei C.I."/>
            <person name="Xiao S."/>
        </authorList>
    </citation>
    <scope>NUCLEOTIDE SEQUENCE [LARGE SCALE GENOMIC DNA]</scope>
    <source>
        <strain evidence="9">UMSG2</strain>
    </source>
</reference>
<evidence type="ECO:0000256" key="1">
    <source>
        <dbReference type="ARBA" id="ARBA00004123"/>
    </source>
</evidence>
<feature type="domain" description="Origin recognition complex subunit 3 N-terminal" evidence="7">
    <location>
        <begin position="17"/>
        <end position="340"/>
    </location>
</feature>
<evidence type="ECO:0000259" key="7">
    <source>
        <dbReference type="Pfam" id="PF07034"/>
    </source>
</evidence>
<dbReference type="InterPro" id="IPR020795">
    <property type="entry name" value="ORC3"/>
</dbReference>
<evidence type="ECO:0000313" key="9">
    <source>
        <dbReference type="EMBL" id="RKF63670.1"/>
    </source>
</evidence>
<keyword evidence="10" id="KW-1185">Reference proteome</keyword>
<dbReference type="CDD" id="cd20704">
    <property type="entry name" value="Orc3"/>
    <property type="match status" value="2"/>
</dbReference>
<name>A0A420I1W3_9PEZI</name>
<comment type="similarity">
    <text evidence="2">Belongs to the ORC3 family.</text>
</comment>
<organism evidence="9 10">
    <name type="scientific">Erysiphe neolycopersici</name>
    <dbReference type="NCBI Taxonomy" id="212602"/>
    <lineage>
        <taxon>Eukaryota</taxon>
        <taxon>Fungi</taxon>
        <taxon>Dikarya</taxon>
        <taxon>Ascomycota</taxon>
        <taxon>Pezizomycotina</taxon>
        <taxon>Leotiomycetes</taxon>
        <taxon>Erysiphales</taxon>
        <taxon>Erysiphaceae</taxon>
        <taxon>Erysiphe</taxon>
    </lineage>
</organism>
<dbReference type="EMBL" id="MCFK01002420">
    <property type="protein sequence ID" value="RKF63670.1"/>
    <property type="molecule type" value="Genomic_DNA"/>
</dbReference>
<comment type="caution">
    <text evidence="9">The sequence shown here is derived from an EMBL/GenBank/DDBJ whole genome shotgun (WGS) entry which is preliminary data.</text>
</comment>
<protein>
    <submittedName>
        <fullName evidence="9">Origin recognition complex subunit 3</fullName>
    </submittedName>
</protein>
<sequence length="705" mass="80017">MSEVEDNQADSNFDSNDHQPCYIYSPPSANDSVTTRPIKRRRVEMLTERFEFRSLFGGIENNHCRQLRKELFNQAWAVTDARIREVLNSANGKLLDEVSNFVQEKNAESDGHKISTGFIITGPNISSQELLFQQISCRLKKDMSGPVVVLRSADVSNLKSILKNLIRDVLRQSNETYDEFRYLEYENGRKLLNYDLKIIHNFAKRHKDLVFTIVFQDSEAYDASLIAETIILLSSWRDRIPFKLIFGIATSVDLFDERIPRAASRCVSGHLFEAEQTNTLLQRVFSRAVAGADAPLRLGTSLINALMEQQKNHAQSIQAFITSLKFAYMCHYYLDALSVLNLTSENLNSSLTYLQPEHFLAIRMLSSFQSKIEANCKLGSSKELLQQSKLLLTNDKTLLVEVEKAIKSKNNTTTRLLRLIHILNKVSLKAHSIIDLYLVAQNDCIGNSIYVIDILDSLKRMTPLNLVNLIGAITQAIHHGAPEMNLPGWALEEEELLSKLSHIQSQISILIQKCSKIGKELKSSYTIHNKSLRTTVVAQRVQLSYENLTLSLEDKEFTTLVEKLSKLLSAYFSAVDTPNEFLSEVWTFDSIERYSEVFNPHPRAAIERALSTPSDYLNSCASNMNKPPATSLIYQMYLESGSLINVPDLWTSFASVFNVSTDETVDERDILVSFYRGLADLKMLGMIKQSKRKVDHLSKLLWKGL</sequence>
<dbReference type="STRING" id="212602.A0A420I1W3"/>
<evidence type="ECO:0000256" key="5">
    <source>
        <dbReference type="ARBA" id="ARBA00023242"/>
    </source>
</evidence>
<proteinExistence type="inferred from homology"/>